<evidence type="ECO:0000313" key="2">
    <source>
        <dbReference type="Proteomes" id="UP001209570"/>
    </source>
</evidence>
<dbReference type="Proteomes" id="UP001209570">
    <property type="component" value="Unassembled WGS sequence"/>
</dbReference>
<organism evidence="1 2">
    <name type="scientific">Pythium insidiosum</name>
    <name type="common">Pythiosis disease agent</name>
    <dbReference type="NCBI Taxonomy" id="114742"/>
    <lineage>
        <taxon>Eukaryota</taxon>
        <taxon>Sar</taxon>
        <taxon>Stramenopiles</taxon>
        <taxon>Oomycota</taxon>
        <taxon>Peronosporomycetes</taxon>
        <taxon>Pythiales</taxon>
        <taxon>Pythiaceae</taxon>
        <taxon>Pythium</taxon>
    </lineage>
</organism>
<reference evidence="1" key="1">
    <citation type="submission" date="2021-12" db="EMBL/GenBank/DDBJ databases">
        <title>Prjna785345.</title>
        <authorList>
            <person name="Rujirawat T."/>
            <person name="Krajaejun T."/>
        </authorList>
    </citation>
    <scope>NUCLEOTIDE SEQUENCE</scope>
    <source>
        <strain evidence="1">Pi057C3</strain>
    </source>
</reference>
<name>A0AAD5Q8P8_PYTIN</name>
<protein>
    <submittedName>
        <fullName evidence="1">Uncharacterized protein</fullName>
    </submittedName>
</protein>
<gene>
    <name evidence="1" type="ORF">P43SY_007338</name>
</gene>
<keyword evidence="2" id="KW-1185">Reference proteome</keyword>
<proteinExistence type="predicted"/>
<sequence length="145" mass="15586">MSKIEASLRAAIESDPDVAVDIMVQLTSPDEARDQACHGAASLSRGDKTTCMVNNLQQFAEMTQAPVLELLAQNPQAHGDVHSFWINNSVAVKKCKGSLIVALAGVEGVVEIRPEEVLQLLTGSDDKHKQRGAKASTFSMNVLDE</sequence>
<dbReference type="AlphaFoldDB" id="A0AAD5Q8P8"/>
<evidence type="ECO:0000313" key="1">
    <source>
        <dbReference type="EMBL" id="KAJ0405697.1"/>
    </source>
</evidence>
<accession>A0AAD5Q8P8</accession>
<comment type="caution">
    <text evidence="1">The sequence shown here is derived from an EMBL/GenBank/DDBJ whole genome shotgun (WGS) entry which is preliminary data.</text>
</comment>
<dbReference type="EMBL" id="JAKCXM010000041">
    <property type="protein sequence ID" value="KAJ0405697.1"/>
    <property type="molecule type" value="Genomic_DNA"/>
</dbReference>